<comment type="caution">
    <text evidence="1">The sequence shown here is derived from an EMBL/GenBank/DDBJ whole genome shotgun (WGS) entry which is preliminary data.</text>
</comment>
<gene>
    <name evidence="1" type="ORF">O6H91_21G040900</name>
</gene>
<proteinExistence type="predicted"/>
<organism evidence="1 2">
    <name type="scientific">Diphasiastrum complanatum</name>
    <name type="common">Issler's clubmoss</name>
    <name type="synonym">Lycopodium complanatum</name>
    <dbReference type="NCBI Taxonomy" id="34168"/>
    <lineage>
        <taxon>Eukaryota</taxon>
        <taxon>Viridiplantae</taxon>
        <taxon>Streptophyta</taxon>
        <taxon>Embryophyta</taxon>
        <taxon>Tracheophyta</taxon>
        <taxon>Lycopodiopsida</taxon>
        <taxon>Lycopodiales</taxon>
        <taxon>Lycopodiaceae</taxon>
        <taxon>Lycopodioideae</taxon>
        <taxon>Diphasiastrum</taxon>
    </lineage>
</organism>
<dbReference type="EMBL" id="CM055112">
    <property type="protein sequence ID" value="KAJ7517813.1"/>
    <property type="molecule type" value="Genomic_DNA"/>
</dbReference>
<evidence type="ECO:0000313" key="2">
    <source>
        <dbReference type="Proteomes" id="UP001162992"/>
    </source>
</evidence>
<evidence type="ECO:0000313" key="1">
    <source>
        <dbReference type="EMBL" id="KAJ7517813.1"/>
    </source>
</evidence>
<sequence>MRELGHGAAGGGFFEGLASNSQQLDSELENDLEYSSSESDESDADVPDVNGQSPGSYSLPFEAGETSHHFFNFGEEKENATSAMALTLPNPMASKSTNAYDAGNFPLAGQMGFKSGNLAKVLNQPIQAISVPNISPVEKQSIPKKSSPPFGGIEIKKDGNNSDSEVRRVPEMSGKANAAIAKAAHVPGPQASLPSRKRGGASTDKEHKRMKRLLRNRVSAQQARERKKAYLSELEVKSKELEQKNAELQERVSTLQRENFMLRQIVKNTTLKADGR</sequence>
<dbReference type="Proteomes" id="UP001162992">
    <property type="component" value="Chromosome 21"/>
</dbReference>
<accession>A0ACC2AJP3</accession>
<keyword evidence="2" id="KW-1185">Reference proteome</keyword>
<protein>
    <submittedName>
        <fullName evidence="1">Uncharacterized protein</fullName>
    </submittedName>
</protein>
<reference evidence="2" key="1">
    <citation type="journal article" date="2024" name="Proc. Natl. Acad. Sci. U.S.A.">
        <title>Extraordinary preservation of gene collinearity over three hundred million years revealed in homosporous lycophytes.</title>
        <authorList>
            <person name="Li C."/>
            <person name="Wickell D."/>
            <person name="Kuo L.Y."/>
            <person name="Chen X."/>
            <person name="Nie B."/>
            <person name="Liao X."/>
            <person name="Peng D."/>
            <person name="Ji J."/>
            <person name="Jenkins J."/>
            <person name="Williams M."/>
            <person name="Shu S."/>
            <person name="Plott C."/>
            <person name="Barry K."/>
            <person name="Rajasekar S."/>
            <person name="Grimwood J."/>
            <person name="Han X."/>
            <person name="Sun S."/>
            <person name="Hou Z."/>
            <person name="He W."/>
            <person name="Dai G."/>
            <person name="Sun C."/>
            <person name="Schmutz J."/>
            <person name="Leebens-Mack J.H."/>
            <person name="Li F.W."/>
            <person name="Wang L."/>
        </authorList>
    </citation>
    <scope>NUCLEOTIDE SEQUENCE [LARGE SCALE GENOMIC DNA]</scope>
    <source>
        <strain evidence="2">cv. PW_Plant_1</strain>
    </source>
</reference>
<name>A0ACC2AJP3_DIPCM</name>